<evidence type="ECO:0000256" key="1">
    <source>
        <dbReference type="SAM" id="Phobius"/>
    </source>
</evidence>
<keyword evidence="1" id="KW-0812">Transmembrane</keyword>
<proteinExistence type="predicted"/>
<accession>A0A5E5ATZ8</accession>
<dbReference type="EMBL" id="CABPSP010000034">
    <property type="protein sequence ID" value="VVE76527.1"/>
    <property type="molecule type" value="Genomic_DNA"/>
</dbReference>
<dbReference type="Proteomes" id="UP000383122">
    <property type="component" value="Unassembled WGS sequence"/>
</dbReference>
<dbReference type="AlphaFoldDB" id="A0A5E5ATZ8"/>
<protein>
    <submittedName>
        <fullName evidence="2">Uncharacterized protein</fullName>
    </submittedName>
</protein>
<reference evidence="2 3" key="1">
    <citation type="submission" date="2019-08" db="EMBL/GenBank/DDBJ databases">
        <authorList>
            <person name="Peeters C."/>
        </authorList>
    </citation>
    <scope>NUCLEOTIDE SEQUENCE [LARGE SCALE GENOMIC DNA]</scope>
    <source>
        <strain evidence="2 3">LMG 31117</strain>
    </source>
</reference>
<name>A0A5E5ATZ8_9BURK</name>
<sequence>MQSSSKSSKYGMSMIHSRTSSVSFCSAAVAFFGGWMS</sequence>
<gene>
    <name evidence="2" type="ORF">PAN31117_05416</name>
</gene>
<feature type="transmembrane region" description="Helical" evidence="1">
    <location>
        <begin position="20"/>
        <end position="36"/>
    </location>
</feature>
<organism evidence="2 3">
    <name type="scientific">Pandoraea anapnoica</name>
    <dbReference type="NCBI Taxonomy" id="2508301"/>
    <lineage>
        <taxon>Bacteria</taxon>
        <taxon>Pseudomonadati</taxon>
        <taxon>Pseudomonadota</taxon>
        <taxon>Betaproteobacteria</taxon>
        <taxon>Burkholderiales</taxon>
        <taxon>Burkholderiaceae</taxon>
        <taxon>Pandoraea</taxon>
    </lineage>
</organism>
<keyword evidence="1" id="KW-0472">Membrane</keyword>
<keyword evidence="1" id="KW-1133">Transmembrane helix</keyword>
<evidence type="ECO:0000313" key="3">
    <source>
        <dbReference type="Proteomes" id="UP000383122"/>
    </source>
</evidence>
<evidence type="ECO:0000313" key="2">
    <source>
        <dbReference type="EMBL" id="VVE76527.1"/>
    </source>
</evidence>
<keyword evidence="3" id="KW-1185">Reference proteome</keyword>